<name>A0A6J6TYA6_9ZZZZ</name>
<accession>A0A6J6TYA6</accession>
<dbReference type="AlphaFoldDB" id="A0A6J6TYA6"/>
<reference evidence="1" key="1">
    <citation type="submission" date="2020-05" db="EMBL/GenBank/DDBJ databases">
        <authorList>
            <person name="Chiriac C."/>
            <person name="Salcher M."/>
            <person name="Ghai R."/>
            <person name="Kavagutti S V."/>
        </authorList>
    </citation>
    <scope>NUCLEOTIDE SEQUENCE</scope>
</reference>
<protein>
    <submittedName>
        <fullName evidence="1">Unannotated protein</fullName>
    </submittedName>
</protein>
<dbReference type="EMBL" id="CAEZZB010000125">
    <property type="protein sequence ID" value="CAB4752136.1"/>
    <property type="molecule type" value="Genomic_DNA"/>
</dbReference>
<evidence type="ECO:0000313" key="1">
    <source>
        <dbReference type="EMBL" id="CAB4752136.1"/>
    </source>
</evidence>
<organism evidence="1">
    <name type="scientific">freshwater metagenome</name>
    <dbReference type="NCBI Taxonomy" id="449393"/>
    <lineage>
        <taxon>unclassified sequences</taxon>
        <taxon>metagenomes</taxon>
        <taxon>ecological metagenomes</taxon>
    </lineage>
</organism>
<proteinExistence type="predicted"/>
<sequence>MLCCALKRVGTDVATGIFQSATALSSALNTSGLLTTLSGFIGVSDAEGAGVGRRSEVAPAIQMFPAPSTAPTLAIDGESGSSGTRHNSTPLISTARAKALSTAVPKRMIVLPLTAKPEISSLAFIVVINFNALTAILEGAAYVDGINSSDEIRTSERKRFTQVPASDRGQLSWRLQRRLQIHLPQGMLTPQQ</sequence>
<gene>
    <name evidence="1" type="ORF">UFOPK2816_00880</name>
</gene>